<dbReference type="Proteomes" id="UP001152888">
    <property type="component" value="Unassembled WGS sequence"/>
</dbReference>
<dbReference type="EMBL" id="CAKOFQ010006841">
    <property type="protein sequence ID" value="CAH1975943.1"/>
    <property type="molecule type" value="Genomic_DNA"/>
</dbReference>
<accession>A0A9P0KPW6</accession>
<sequence length="52" mass="5992">MGSFRKVLHSAQHVLTLFHCARVHKREIGSFGIVMYVDSAFPKQCHNCFIED</sequence>
<proteinExistence type="predicted"/>
<organism evidence="1 2">
    <name type="scientific">Acanthoscelides obtectus</name>
    <name type="common">Bean weevil</name>
    <name type="synonym">Bruchus obtectus</name>
    <dbReference type="NCBI Taxonomy" id="200917"/>
    <lineage>
        <taxon>Eukaryota</taxon>
        <taxon>Metazoa</taxon>
        <taxon>Ecdysozoa</taxon>
        <taxon>Arthropoda</taxon>
        <taxon>Hexapoda</taxon>
        <taxon>Insecta</taxon>
        <taxon>Pterygota</taxon>
        <taxon>Neoptera</taxon>
        <taxon>Endopterygota</taxon>
        <taxon>Coleoptera</taxon>
        <taxon>Polyphaga</taxon>
        <taxon>Cucujiformia</taxon>
        <taxon>Chrysomeloidea</taxon>
        <taxon>Chrysomelidae</taxon>
        <taxon>Bruchinae</taxon>
        <taxon>Bruchini</taxon>
        <taxon>Acanthoscelides</taxon>
    </lineage>
</organism>
<keyword evidence="2" id="KW-1185">Reference proteome</keyword>
<evidence type="ECO:0000313" key="2">
    <source>
        <dbReference type="Proteomes" id="UP001152888"/>
    </source>
</evidence>
<comment type="caution">
    <text evidence="1">The sequence shown here is derived from an EMBL/GenBank/DDBJ whole genome shotgun (WGS) entry which is preliminary data.</text>
</comment>
<dbReference type="AlphaFoldDB" id="A0A9P0KPW6"/>
<evidence type="ECO:0000313" key="1">
    <source>
        <dbReference type="EMBL" id="CAH1975943.1"/>
    </source>
</evidence>
<reference evidence="1" key="1">
    <citation type="submission" date="2022-03" db="EMBL/GenBank/DDBJ databases">
        <authorList>
            <person name="Sayadi A."/>
        </authorList>
    </citation>
    <scope>NUCLEOTIDE SEQUENCE</scope>
</reference>
<gene>
    <name evidence="1" type="ORF">ACAOBT_LOCUS11863</name>
</gene>
<protein>
    <submittedName>
        <fullName evidence="1">Uncharacterized protein</fullName>
    </submittedName>
</protein>
<dbReference type="OrthoDB" id="10331553at2759"/>
<name>A0A9P0KPW6_ACAOB</name>